<dbReference type="SUPFAM" id="SSF56219">
    <property type="entry name" value="DNase I-like"/>
    <property type="match status" value="1"/>
</dbReference>
<proteinExistence type="predicted"/>
<evidence type="ECO:0008006" key="3">
    <source>
        <dbReference type="Google" id="ProtNLM"/>
    </source>
</evidence>
<evidence type="ECO:0000313" key="1">
    <source>
        <dbReference type="EMBL" id="RVW79602.1"/>
    </source>
</evidence>
<dbReference type="AlphaFoldDB" id="A0A438H571"/>
<dbReference type="EMBL" id="QGNW01000278">
    <property type="protein sequence ID" value="RVW79602.1"/>
    <property type="molecule type" value="Genomic_DNA"/>
</dbReference>
<gene>
    <name evidence="1" type="ORF">CK203_049971</name>
</gene>
<reference evidence="1 2" key="1">
    <citation type="journal article" date="2018" name="PLoS Genet.">
        <title>Population sequencing reveals clonal diversity and ancestral inbreeding in the grapevine cultivar Chardonnay.</title>
        <authorList>
            <person name="Roach M.J."/>
            <person name="Johnson D.L."/>
            <person name="Bohlmann J."/>
            <person name="van Vuuren H.J."/>
            <person name="Jones S.J."/>
            <person name="Pretorius I.S."/>
            <person name="Schmidt S.A."/>
            <person name="Borneman A.R."/>
        </authorList>
    </citation>
    <scope>NUCLEOTIDE SEQUENCE [LARGE SCALE GENOMIC DNA]</scope>
    <source>
        <strain evidence="2">cv. Chardonnay</strain>
        <tissue evidence="1">Leaf</tissue>
    </source>
</reference>
<dbReference type="InterPro" id="IPR036691">
    <property type="entry name" value="Endo/exonu/phosph_ase_sf"/>
</dbReference>
<comment type="caution">
    <text evidence="1">The sequence shown here is derived from an EMBL/GenBank/DDBJ whole genome shotgun (WGS) entry which is preliminary data.</text>
</comment>
<dbReference type="Proteomes" id="UP000288805">
    <property type="component" value="Unassembled WGS sequence"/>
</dbReference>
<protein>
    <recommendedName>
        <fullName evidence="3">Endonuclease/exonuclease/phosphatase domain-containing protein</fullName>
    </recommendedName>
</protein>
<accession>A0A438H571</accession>
<name>A0A438H571_VITVI</name>
<sequence length="116" mass="13449">MSELGGSGGQGQAGGILVFWDNRVLELIEMERGKNFWDELSAIRGLWNDPWCVGGDFNVVRFPEKRMSCQRLWSTKERERALTVEEIEARRGVVDEFKKWQRWRKLLGGKSLESCD</sequence>
<evidence type="ECO:0000313" key="2">
    <source>
        <dbReference type="Proteomes" id="UP000288805"/>
    </source>
</evidence>
<organism evidence="1 2">
    <name type="scientific">Vitis vinifera</name>
    <name type="common">Grape</name>
    <dbReference type="NCBI Taxonomy" id="29760"/>
    <lineage>
        <taxon>Eukaryota</taxon>
        <taxon>Viridiplantae</taxon>
        <taxon>Streptophyta</taxon>
        <taxon>Embryophyta</taxon>
        <taxon>Tracheophyta</taxon>
        <taxon>Spermatophyta</taxon>
        <taxon>Magnoliopsida</taxon>
        <taxon>eudicotyledons</taxon>
        <taxon>Gunneridae</taxon>
        <taxon>Pentapetalae</taxon>
        <taxon>rosids</taxon>
        <taxon>Vitales</taxon>
        <taxon>Vitaceae</taxon>
        <taxon>Viteae</taxon>
        <taxon>Vitis</taxon>
    </lineage>
</organism>